<gene>
    <name evidence="1" type="ORF">EJ913_14890</name>
</gene>
<dbReference type="AlphaFoldDB" id="A0A433J8H2"/>
<name>A0A433J8H2_9PROT</name>
<dbReference type="OrthoDB" id="3194831at2"/>
<protein>
    <submittedName>
        <fullName evidence="1">Uncharacterized protein</fullName>
    </submittedName>
</protein>
<dbReference type="SUPFAM" id="SSF55874">
    <property type="entry name" value="ATPase domain of HSP90 chaperone/DNA topoisomerase II/histidine kinase"/>
    <property type="match status" value="1"/>
</dbReference>
<accession>A0A433J8H2</accession>
<organism evidence="1 2">
    <name type="scientific">Azospirillum doebereinerae</name>
    <dbReference type="NCBI Taxonomy" id="92933"/>
    <lineage>
        <taxon>Bacteria</taxon>
        <taxon>Pseudomonadati</taxon>
        <taxon>Pseudomonadota</taxon>
        <taxon>Alphaproteobacteria</taxon>
        <taxon>Rhodospirillales</taxon>
        <taxon>Azospirillaceae</taxon>
        <taxon>Azospirillum</taxon>
    </lineage>
</organism>
<sequence length="340" mass="37501">MNVTIGVPERLDLSGSLQFARQLLALSEADCYTFDFEHMSWTEPFGMLYASEAIKHLMKRFPGAKFLVKNYESHGYPGHMGFFQAFGLDFGKKPGAATGGDNYLPLTELSIAAMYREARERDVAVGEIVDEHAARLAAVLTRHAAGALFETVQYALREIMRNTAEHARAPTLSYCAQYWPQKDRVQIGIIDAGVGIRETLSKNPFLHIESECDALKLAVMPGVSGKMYQGVEVKPYDVWQNSGYGLYMISRICRNAGSFLISSKEGTLGILKDKHESQAMNLLPGTGIRLLLNPSKFMALKPQLQIFAKEGQEVAAQVKGAQTIKASAASMMLHNQEVTA</sequence>
<dbReference type="EMBL" id="RZIJ01000010">
    <property type="protein sequence ID" value="RUQ70273.1"/>
    <property type="molecule type" value="Genomic_DNA"/>
</dbReference>
<reference evidence="1 2" key="1">
    <citation type="submission" date="2018-12" db="EMBL/GenBank/DDBJ databases">
        <authorList>
            <person name="Yang Y."/>
        </authorList>
    </citation>
    <scope>NUCLEOTIDE SEQUENCE [LARGE SCALE GENOMIC DNA]</scope>
    <source>
        <strain evidence="1 2">GSF71</strain>
    </source>
</reference>
<proteinExistence type="predicted"/>
<dbReference type="RefSeq" id="WP_126999167.1">
    <property type="nucleotide sequence ID" value="NZ_JBNPXW010000002.1"/>
</dbReference>
<dbReference type="Gene3D" id="3.30.565.10">
    <property type="entry name" value="Histidine kinase-like ATPase, C-terminal domain"/>
    <property type="match status" value="1"/>
</dbReference>
<dbReference type="Proteomes" id="UP000280346">
    <property type="component" value="Unassembled WGS sequence"/>
</dbReference>
<evidence type="ECO:0000313" key="2">
    <source>
        <dbReference type="Proteomes" id="UP000280346"/>
    </source>
</evidence>
<dbReference type="InterPro" id="IPR036890">
    <property type="entry name" value="HATPase_C_sf"/>
</dbReference>
<evidence type="ECO:0000313" key="1">
    <source>
        <dbReference type="EMBL" id="RUQ70273.1"/>
    </source>
</evidence>
<comment type="caution">
    <text evidence="1">The sequence shown here is derived from an EMBL/GenBank/DDBJ whole genome shotgun (WGS) entry which is preliminary data.</text>
</comment>
<keyword evidence="2" id="KW-1185">Reference proteome</keyword>